<dbReference type="Proteomes" id="UP000315295">
    <property type="component" value="Unassembled WGS sequence"/>
</dbReference>
<evidence type="ECO:0000256" key="1">
    <source>
        <dbReference type="SAM" id="MobiDB-lite"/>
    </source>
</evidence>
<reference evidence="2 3" key="1">
    <citation type="journal article" date="2019" name="G3 (Bethesda)">
        <title>Sequencing of a Wild Apple (Malus baccata) Genome Unravels the Differences Between Cultivated and Wild Apple Species Regarding Disease Resistance and Cold Tolerance.</title>
        <authorList>
            <person name="Chen X."/>
        </authorList>
    </citation>
    <scope>NUCLEOTIDE SEQUENCE [LARGE SCALE GENOMIC DNA]</scope>
    <source>
        <strain evidence="3">cv. Shandingzi</strain>
        <tissue evidence="2">Leaves</tissue>
    </source>
</reference>
<accession>A0A540MFX5</accession>
<organism evidence="2 3">
    <name type="scientific">Malus baccata</name>
    <name type="common">Siberian crab apple</name>
    <name type="synonym">Pyrus baccata</name>
    <dbReference type="NCBI Taxonomy" id="106549"/>
    <lineage>
        <taxon>Eukaryota</taxon>
        <taxon>Viridiplantae</taxon>
        <taxon>Streptophyta</taxon>
        <taxon>Embryophyta</taxon>
        <taxon>Tracheophyta</taxon>
        <taxon>Spermatophyta</taxon>
        <taxon>Magnoliopsida</taxon>
        <taxon>eudicotyledons</taxon>
        <taxon>Gunneridae</taxon>
        <taxon>Pentapetalae</taxon>
        <taxon>rosids</taxon>
        <taxon>fabids</taxon>
        <taxon>Rosales</taxon>
        <taxon>Rosaceae</taxon>
        <taxon>Amygdaloideae</taxon>
        <taxon>Maleae</taxon>
        <taxon>Malus</taxon>
    </lineage>
</organism>
<name>A0A540MFX5_MALBA</name>
<evidence type="ECO:0000313" key="3">
    <source>
        <dbReference type="Proteomes" id="UP000315295"/>
    </source>
</evidence>
<evidence type="ECO:0000313" key="2">
    <source>
        <dbReference type="EMBL" id="TQD97634.1"/>
    </source>
</evidence>
<sequence>MHQLKSPNTRAFGKPSESKFPSGVASEKQRAEDGQTQGTYIVGRKTGCLSSIFAGDMVLLSGCRTRHLLGHQLKTVAVCQVSNANPYQGKPSAAMFLSLADPDAEEAFNNQQ</sequence>
<dbReference type="AlphaFoldDB" id="A0A540MFX5"/>
<dbReference type="EMBL" id="VIEB01000267">
    <property type="protein sequence ID" value="TQD97634.1"/>
    <property type="molecule type" value="Genomic_DNA"/>
</dbReference>
<gene>
    <name evidence="2" type="ORF">C1H46_016741</name>
</gene>
<proteinExistence type="predicted"/>
<comment type="caution">
    <text evidence="2">The sequence shown here is derived from an EMBL/GenBank/DDBJ whole genome shotgun (WGS) entry which is preliminary data.</text>
</comment>
<protein>
    <submittedName>
        <fullName evidence="2">Uncharacterized protein</fullName>
    </submittedName>
</protein>
<feature type="region of interest" description="Disordered" evidence="1">
    <location>
        <begin position="1"/>
        <end position="38"/>
    </location>
</feature>
<keyword evidence="3" id="KW-1185">Reference proteome</keyword>